<dbReference type="CTD" id="78773705"/>
<sequence length="91" mass="10414">MLHTNFQHTYHCLQTGRYDELRWNQTRDDILGETDFDGVVDSEASEEGESPLFGRTGKSLNNLTRAQLVATNVNNDFKFSAYKEATTKVIR</sequence>
<proteinExistence type="predicted"/>
<dbReference type="AlphaFoldDB" id="A0A6A5H7N9"/>
<evidence type="ECO:0000313" key="2">
    <source>
        <dbReference type="Proteomes" id="UP000483820"/>
    </source>
</evidence>
<comment type="caution">
    <text evidence="1">The sequence shown here is derived from an EMBL/GenBank/DDBJ whole genome shotgun (WGS) entry which is preliminary data.</text>
</comment>
<name>A0A6A5H7N9_CAERE</name>
<evidence type="ECO:0000313" key="1">
    <source>
        <dbReference type="EMBL" id="KAF1763850.1"/>
    </source>
</evidence>
<dbReference type="KEGG" id="crq:GCK72_003796"/>
<reference evidence="1 2" key="1">
    <citation type="submission" date="2019-12" db="EMBL/GenBank/DDBJ databases">
        <title>Chromosome-level assembly of the Caenorhabditis remanei genome.</title>
        <authorList>
            <person name="Teterina A.A."/>
            <person name="Willis J.H."/>
            <person name="Phillips P.C."/>
        </authorList>
    </citation>
    <scope>NUCLEOTIDE SEQUENCE [LARGE SCALE GENOMIC DNA]</scope>
    <source>
        <strain evidence="1 2">PX506</strain>
        <tissue evidence="1">Whole organism</tissue>
    </source>
</reference>
<dbReference type="Proteomes" id="UP000483820">
    <property type="component" value="Chromosome II"/>
</dbReference>
<accession>A0A6A5H7N9</accession>
<dbReference type="EMBL" id="WUAV01000002">
    <property type="protein sequence ID" value="KAF1763850.1"/>
    <property type="molecule type" value="Genomic_DNA"/>
</dbReference>
<dbReference type="RefSeq" id="XP_053588442.1">
    <property type="nucleotide sequence ID" value="XM_053724248.1"/>
</dbReference>
<organism evidence="1 2">
    <name type="scientific">Caenorhabditis remanei</name>
    <name type="common">Caenorhabditis vulgaris</name>
    <dbReference type="NCBI Taxonomy" id="31234"/>
    <lineage>
        <taxon>Eukaryota</taxon>
        <taxon>Metazoa</taxon>
        <taxon>Ecdysozoa</taxon>
        <taxon>Nematoda</taxon>
        <taxon>Chromadorea</taxon>
        <taxon>Rhabditida</taxon>
        <taxon>Rhabditina</taxon>
        <taxon>Rhabditomorpha</taxon>
        <taxon>Rhabditoidea</taxon>
        <taxon>Rhabditidae</taxon>
        <taxon>Peloderinae</taxon>
        <taxon>Caenorhabditis</taxon>
    </lineage>
</organism>
<protein>
    <submittedName>
        <fullName evidence="1">Uncharacterized protein</fullName>
    </submittedName>
</protein>
<dbReference type="GeneID" id="78773705"/>
<gene>
    <name evidence="1" type="ORF">GCK72_003796</name>
</gene>